<feature type="transmembrane region" description="Helical" evidence="8">
    <location>
        <begin position="76"/>
        <end position="95"/>
    </location>
</feature>
<evidence type="ECO:0000256" key="5">
    <source>
        <dbReference type="ARBA" id="ARBA00023002"/>
    </source>
</evidence>
<dbReference type="EC" id="1.6.99.5" evidence="10"/>
<keyword evidence="3 7" id="KW-0812">Transmembrane</keyword>
<feature type="transmembrane region" description="Helical" evidence="8">
    <location>
        <begin position="6"/>
        <end position="22"/>
    </location>
</feature>
<gene>
    <name evidence="10" type="primary">nuoN</name>
    <name evidence="10" type="ORF">CLIT_23c00160</name>
</gene>
<feature type="transmembrane region" description="Helical" evidence="8">
    <location>
        <begin position="403"/>
        <end position="420"/>
    </location>
</feature>
<dbReference type="STRING" id="1121324.CLIT_23c00160"/>
<sequence>MNDFLLAVPIIIPFLIFGYILLKKDMDFKRAHRYSLSGGVICIAAILLIIYSNDKMQLEILKTGEFFKIYINIDKIGQLFSTLACILWIFTLIYSMEYMREYENAKIFFAFFSAALGSTIGIAFSGNMLTMCIFYFMLTFSTFPLMAHNEQDGGGIKYLAYSLKGGVLILAGIIAVYTVSPNMDFAASGVSYIESQKLILAIGFVLMFLGFGAKAAMVPFHSWLAQSAKSPTPAGSIFHAALVVQSGIFAIIRISYFIFGAKLLRDMDVQSIAISMAALTVLMGSFTALKKENLKERLTYSTIGQLGYILIGVFMLDSNALTGGILHLVNHALIKIILLFCAGAVYKSLGKQDVSDMKGVGKKMPVTMGCFSIAAVSLIGIPPTNGFVSKWYLVTASIDSGKTIAAAVLLVSAFLTDSYLMPVVIKSFFYDCECNGCKEKGDCKFEQKSDECEMGFATVFSLVALTFAAVAIGVYPSALVGFVSAIVSGVGL</sequence>
<feature type="transmembrane region" description="Helical" evidence="8">
    <location>
        <begin position="271"/>
        <end position="289"/>
    </location>
</feature>
<dbReference type="RefSeq" id="WP_052636348.1">
    <property type="nucleotide sequence ID" value="NZ_FSRH01000004.1"/>
</dbReference>
<evidence type="ECO:0000256" key="1">
    <source>
        <dbReference type="ARBA" id="ARBA00004651"/>
    </source>
</evidence>
<evidence type="ECO:0000256" key="2">
    <source>
        <dbReference type="ARBA" id="ARBA00022475"/>
    </source>
</evidence>
<feature type="transmembrane region" description="Helical" evidence="8">
    <location>
        <begin position="237"/>
        <end position="259"/>
    </location>
</feature>
<keyword evidence="5 10" id="KW-0560">Oxidoreductase</keyword>
<keyword evidence="4 8" id="KW-1133">Transmembrane helix</keyword>
<dbReference type="EMBL" id="JJMM01000026">
    <property type="protein sequence ID" value="KDR93744.1"/>
    <property type="molecule type" value="Genomic_DNA"/>
</dbReference>
<dbReference type="InterPro" id="IPR052175">
    <property type="entry name" value="ComplexI-like_HydComp"/>
</dbReference>
<feature type="transmembrane region" description="Helical" evidence="8">
    <location>
        <begin position="325"/>
        <end position="346"/>
    </location>
</feature>
<feature type="domain" description="NADH:quinone oxidoreductase/Mrp antiporter transmembrane" evidence="9">
    <location>
        <begin position="125"/>
        <end position="416"/>
    </location>
</feature>
<comment type="subcellular location">
    <subcellularLocation>
        <location evidence="1">Cell membrane</location>
        <topology evidence="1">Multi-pass membrane protein</topology>
    </subcellularLocation>
    <subcellularLocation>
        <location evidence="7">Membrane</location>
        <topology evidence="7">Multi-pass membrane protein</topology>
    </subcellularLocation>
</comment>
<comment type="caution">
    <text evidence="10">The sequence shown here is derived from an EMBL/GenBank/DDBJ whole genome shotgun (WGS) entry which is preliminary data.</text>
</comment>
<feature type="transmembrane region" description="Helical" evidence="8">
    <location>
        <begin position="158"/>
        <end position="177"/>
    </location>
</feature>
<feature type="transmembrane region" description="Helical" evidence="8">
    <location>
        <begin position="454"/>
        <end position="475"/>
    </location>
</feature>
<evidence type="ECO:0000256" key="8">
    <source>
        <dbReference type="SAM" id="Phobius"/>
    </source>
</evidence>
<name>A0A069R9K4_PEPLI</name>
<dbReference type="OrthoDB" id="1745654at2"/>
<dbReference type="Pfam" id="PF00361">
    <property type="entry name" value="Proton_antipo_M"/>
    <property type="match status" value="1"/>
</dbReference>
<feature type="transmembrane region" description="Helical" evidence="8">
    <location>
        <begin position="366"/>
        <end position="383"/>
    </location>
</feature>
<evidence type="ECO:0000256" key="3">
    <source>
        <dbReference type="ARBA" id="ARBA00022692"/>
    </source>
</evidence>
<dbReference type="PRINTS" id="PR01434">
    <property type="entry name" value="NADHDHGNASE5"/>
</dbReference>
<evidence type="ECO:0000313" key="11">
    <source>
        <dbReference type="Proteomes" id="UP000027946"/>
    </source>
</evidence>
<keyword evidence="6 8" id="KW-0472">Membrane</keyword>
<accession>A0A069R9K4</accession>
<evidence type="ECO:0000256" key="4">
    <source>
        <dbReference type="ARBA" id="ARBA00022989"/>
    </source>
</evidence>
<keyword evidence="11" id="KW-1185">Reference proteome</keyword>
<reference evidence="10 11" key="1">
    <citation type="submission" date="2014-03" db="EMBL/GenBank/DDBJ databases">
        <title>Genome sequence of Clostridium litorale W6, DSM 5388.</title>
        <authorList>
            <person name="Poehlein A."/>
            <person name="Jagirdar A."/>
            <person name="Khonsari B."/>
            <person name="Chibani C.M."/>
            <person name="Gutierrez Gutierrez D.A."/>
            <person name="Davydova E."/>
            <person name="Alghaithi H.S."/>
            <person name="Nair K.P."/>
            <person name="Dhamotharan K."/>
            <person name="Chandran L."/>
            <person name="G W."/>
            <person name="Daniel R."/>
        </authorList>
    </citation>
    <scope>NUCLEOTIDE SEQUENCE [LARGE SCALE GENOMIC DNA]</scope>
    <source>
        <strain evidence="10 11">W6</strain>
    </source>
</reference>
<feature type="transmembrane region" description="Helical" evidence="8">
    <location>
        <begin position="198"/>
        <end position="217"/>
    </location>
</feature>
<proteinExistence type="predicted"/>
<dbReference type="AlphaFoldDB" id="A0A069R9K4"/>
<evidence type="ECO:0000313" key="10">
    <source>
        <dbReference type="EMBL" id="KDR93744.1"/>
    </source>
</evidence>
<feature type="transmembrane region" description="Helical" evidence="8">
    <location>
        <begin position="34"/>
        <end position="52"/>
    </location>
</feature>
<dbReference type="InterPro" id="IPR001750">
    <property type="entry name" value="ND/Mrp_TM"/>
</dbReference>
<evidence type="ECO:0000256" key="6">
    <source>
        <dbReference type="ARBA" id="ARBA00023136"/>
    </source>
</evidence>
<dbReference type="eggNOG" id="COG1009">
    <property type="taxonomic scope" value="Bacteria"/>
</dbReference>
<evidence type="ECO:0000256" key="7">
    <source>
        <dbReference type="RuleBase" id="RU000320"/>
    </source>
</evidence>
<dbReference type="GO" id="GO:0016491">
    <property type="term" value="F:oxidoreductase activity"/>
    <property type="evidence" value="ECO:0007669"/>
    <property type="project" value="UniProtKB-KW"/>
</dbReference>
<dbReference type="PANTHER" id="PTHR42682:SF4">
    <property type="entry name" value="NADH-UBIQUINONE_PLASTOQUINONE"/>
    <property type="match status" value="1"/>
</dbReference>
<protein>
    <submittedName>
        <fullName evidence="10">NADH-quinone oxidoreductase subunit N</fullName>
        <ecNumber evidence="10">1.6.99.5</ecNumber>
    </submittedName>
</protein>
<dbReference type="Proteomes" id="UP000027946">
    <property type="component" value="Unassembled WGS sequence"/>
</dbReference>
<organism evidence="10 11">
    <name type="scientific">Peptoclostridium litorale DSM 5388</name>
    <dbReference type="NCBI Taxonomy" id="1121324"/>
    <lineage>
        <taxon>Bacteria</taxon>
        <taxon>Bacillati</taxon>
        <taxon>Bacillota</taxon>
        <taxon>Clostridia</taxon>
        <taxon>Peptostreptococcales</taxon>
        <taxon>Peptoclostridiaceae</taxon>
        <taxon>Peptoclostridium</taxon>
    </lineage>
</organism>
<feature type="transmembrane region" description="Helical" evidence="8">
    <location>
        <begin position="107"/>
        <end position="138"/>
    </location>
</feature>
<keyword evidence="2" id="KW-1003">Cell membrane</keyword>
<dbReference type="PANTHER" id="PTHR42682">
    <property type="entry name" value="HYDROGENASE-4 COMPONENT F"/>
    <property type="match status" value="1"/>
</dbReference>
<dbReference type="GO" id="GO:0005886">
    <property type="term" value="C:plasma membrane"/>
    <property type="evidence" value="ECO:0007669"/>
    <property type="project" value="UniProtKB-SubCell"/>
</dbReference>
<evidence type="ECO:0000259" key="9">
    <source>
        <dbReference type="Pfam" id="PF00361"/>
    </source>
</evidence>